<feature type="compositionally biased region" description="Basic and acidic residues" evidence="1">
    <location>
        <begin position="211"/>
        <end position="223"/>
    </location>
</feature>
<accession>A0A0K2SKL9</accession>
<gene>
    <name evidence="3" type="ORF">LIP_1557</name>
</gene>
<keyword evidence="4" id="KW-1185">Reference proteome</keyword>
<dbReference type="KEGG" id="lpil:LIP_1557"/>
<dbReference type="STRING" id="1555112.LIP_1557"/>
<dbReference type="OrthoDB" id="9772751at2"/>
<dbReference type="GO" id="GO:0032259">
    <property type="term" value="P:methylation"/>
    <property type="evidence" value="ECO:0007669"/>
    <property type="project" value="UniProtKB-KW"/>
</dbReference>
<dbReference type="Proteomes" id="UP000065807">
    <property type="component" value="Chromosome"/>
</dbReference>
<protein>
    <submittedName>
        <fullName evidence="3">Methyltransferase type 11</fullName>
    </submittedName>
</protein>
<dbReference type="EMBL" id="AP014924">
    <property type="protein sequence ID" value="BAS27404.1"/>
    <property type="molecule type" value="Genomic_DNA"/>
</dbReference>
<feature type="domain" description="Methyltransferase type 11" evidence="2">
    <location>
        <begin position="51"/>
        <end position="140"/>
    </location>
</feature>
<keyword evidence="3" id="KW-0808">Transferase</keyword>
<evidence type="ECO:0000256" key="1">
    <source>
        <dbReference type="SAM" id="MobiDB-lite"/>
    </source>
</evidence>
<dbReference type="PATRIC" id="fig|1555112.3.peg.1592"/>
<dbReference type="InterPro" id="IPR013216">
    <property type="entry name" value="Methyltransf_11"/>
</dbReference>
<evidence type="ECO:0000313" key="3">
    <source>
        <dbReference type="EMBL" id="BAS27404.1"/>
    </source>
</evidence>
<dbReference type="PANTHER" id="PTHR45036:SF1">
    <property type="entry name" value="METHYLTRANSFERASE LIKE 7A"/>
    <property type="match status" value="1"/>
</dbReference>
<dbReference type="RefSeq" id="WP_082725999.1">
    <property type="nucleotide sequence ID" value="NZ_AP014924.1"/>
</dbReference>
<name>A0A0K2SKL9_LIMPI</name>
<reference evidence="4" key="1">
    <citation type="submission" date="2015-07" db="EMBL/GenBank/DDBJ databases">
        <title>Complete genome sequence and phylogenetic analysis of Limnochorda pilosa.</title>
        <authorList>
            <person name="Watanabe M."/>
            <person name="Kojima H."/>
            <person name="Fukui M."/>
        </authorList>
    </citation>
    <scope>NUCLEOTIDE SEQUENCE [LARGE SCALE GENOMIC DNA]</scope>
    <source>
        <strain evidence="4">HC45</strain>
    </source>
</reference>
<sequence length="312" mass="34824">MDDDLQARTEKARRRYDRHARTYDHEMGFAKRLGMARWRRLLWEGVSGRVLKVGVGTGLNFPYYPEEARVTAVDFSPAMLEKARRKAETLGGRVDLRLMDAQALDFPDASFDAAVTSCVFCSVPDPILGLREIRRVLKPGRELRMLEHVRSHLPVVGRVMDWVNPLAVAISGANINRETVAHLRRAGLEVQEVRPLLADIFLLIRARRPAEDRRSSPPGEPRDGPSPPRSPGARRCEAARLPSPPRTPGVVERTPPSRMVRSPVAAFPTVRSRTSPVSPEGTVAWGRRVSITVMSVLVGTPFDSQYVAVCRE</sequence>
<dbReference type="InterPro" id="IPR029063">
    <property type="entry name" value="SAM-dependent_MTases_sf"/>
</dbReference>
<reference evidence="4" key="2">
    <citation type="journal article" date="2016" name="Int. J. Syst. Evol. Microbiol.">
        <title>Complete genome sequence and cell structure of Limnochorda pilosa, a Gram-negative spore-former within the phylum Firmicutes.</title>
        <authorList>
            <person name="Watanabe M."/>
            <person name="Kojima H."/>
            <person name="Fukui M."/>
        </authorList>
    </citation>
    <scope>NUCLEOTIDE SEQUENCE [LARGE SCALE GENOMIC DNA]</scope>
    <source>
        <strain evidence="4">HC45</strain>
    </source>
</reference>
<dbReference type="CDD" id="cd02440">
    <property type="entry name" value="AdoMet_MTases"/>
    <property type="match status" value="1"/>
</dbReference>
<evidence type="ECO:0000313" key="4">
    <source>
        <dbReference type="Proteomes" id="UP000065807"/>
    </source>
</evidence>
<dbReference type="Gene3D" id="3.40.50.150">
    <property type="entry name" value="Vaccinia Virus protein VP39"/>
    <property type="match status" value="1"/>
</dbReference>
<dbReference type="InterPro" id="IPR052356">
    <property type="entry name" value="Thiol_S-MT"/>
</dbReference>
<proteinExistence type="predicted"/>
<dbReference type="PANTHER" id="PTHR45036">
    <property type="entry name" value="METHYLTRANSFERASE LIKE 7B"/>
    <property type="match status" value="1"/>
</dbReference>
<keyword evidence="3" id="KW-0489">Methyltransferase</keyword>
<dbReference type="SUPFAM" id="SSF53335">
    <property type="entry name" value="S-adenosyl-L-methionine-dependent methyltransferases"/>
    <property type="match status" value="1"/>
</dbReference>
<evidence type="ECO:0000259" key="2">
    <source>
        <dbReference type="Pfam" id="PF08241"/>
    </source>
</evidence>
<dbReference type="AlphaFoldDB" id="A0A0K2SKL9"/>
<feature type="region of interest" description="Disordered" evidence="1">
    <location>
        <begin position="211"/>
        <end position="260"/>
    </location>
</feature>
<dbReference type="Pfam" id="PF08241">
    <property type="entry name" value="Methyltransf_11"/>
    <property type="match status" value="1"/>
</dbReference>
<dbReference type="GO" id="GO:0008757">
    <property type="term" value="F:S-adenosylmethionine-dependent methyltransferase activity"/>
    <property type="evidence" value="ECO:0007669"/>
    <property type="project" value="InterPro"/>
</dbReference>
<organism evidence="3 4">
    <name type="scientific">Limnochorda pilosa</name>
    <dbReference type="NCBI Taxonomy" id="1555112"/>
    <lineage>
        <taxon>Bacteria</taxon>
        <taxon>Bacillati</taxon>
        <taxon>Bacillota</taxon>
        <taxon>Limnochordia</taxon>
        <taxon>Limnochordales</taxon>
        <taxon>Limnochordaceae</taxon>
        <taxon>Limnochorda</taxon>
    </lineage>
</organism>